<organism evidence="1 2">
    <name type="scientific">Lactobacillus delbrueckii</name>
    <dbReference type="NCBI Taxonomy" id="1584"/>
    <lineage>
        <taxon>Bacteria</taxon>
        <taxon>Bacillati</taxon>
        <taxon>Bacillota</taxon>
        <taxon>Bacilli</taxon>
        <taxon>Lactobacillales</taxon>
        <taxon>Lactobacillaceae</taxon>
        <taxon>Lactobacillus</taxon>
    </lineage>
</organism>
<evidence type="ECO:0000313" key="2">
    <source>
        <dbReference type="Proteomes" id="UP001210502"/>
    </source>
</evidence>
<reference evidence="1" key="1">
    <citation type="submission" date="2023-01" db="EMBL/GenBank/DDBJ databases">
        <title>Sequencing of the bacterial strains from artisanal fermented milk Matsoni.</title>
        <authorList>
            <person name="Rozman V."/>
            <person name="Accetto T."/>
            <person name="Bogovic Matijasic B."/>
        </authorList>
    </citation>
    <scope>NUCLEOTIDE SEQUENCE</scope>
    <source>
        <strain evidence="1">Lbl333</strain>
    </source>
</reference>
<comment type="caution">
    <text evidence="1">The sequence shown here is derived from an EMBL/GenBank/DDBJ whole genome shotgun (WGS) entry which is preliminary data.</text>
</comment>
<dbReference type="EMBL" id="JAQIEY010000007">
    <property type="protein sequence ID" value="MDA3767537.1"/>
    <property type="molecule type" value="Genomic_DNA"/>
</dbReference>
<dbReference type="Proteomes" id="UP001210502">
    <property type="component" value="Unassembled WGS sequence"/>
</dbReference>
<proteinExistence type="predicted"/>
<sequence length="111" mass="12708">MNGNVHTLRLPYDLSAHLEELRSLIGMTKTDLLRFAILKFLAVDDLKDIDPAQVTYDSSKRINIILTPFLEQIISDQSKKTGQTANALVIFAAEQAYRYYSDMLEQQEKSR</sequence>
<dbReference type="RefSeq" id="WP_271024327.1">
    <property type="nucleotide sequence ID" value="NZ_JAQIEY010000007.1"/>
</dbReference>
<gene>
    <name evidence="1" type="ORF">PF586_03415</name>
</gene>
<protein>
    <recommendedName>
        <fullName evidence="3">Ribbon-helix-helix protein CopG domain-containing protein</fullName>
    </recommendedName>
</protein>
<evidence type="ECO:0008006" key="3">
    <source>
        <dbReference type="Google" id="ProtNLM"/>
    </source>
</evidence>
<evidence type="ECO:0000313" key="1">
    <source>
        <dbReference type="EMBL" id="MDA3767537.1"/>
    </source>
</evidence>
<name>A0AAW5YWW4_9LACO</name>
<accession>A0AAW5YWW4</accession>
<dbReference type="AlphaFoldDB" id="A0AAW5YWW4"/>